<protein>
    <recommendedName>
        <fullName evidence="3">NIPSNAP domain-containing protein</fullName>
    </recommendedName>
</protein>
<accession>A0A3E0WKP8</accession>
<name>A0A3E0WKP8_9GAMM</name>
<evidence type="ECO:0000313" key="2">
    <source>
        <dbReference type="Proteomes" id="UP000256763"/>
    </source>
</evidence>
<evidence type="ECO:0008006" key="3">
    <source>
        <dbReference type="Google" id="ProtNLM"/>
    </source>
</evidence>
<dbReference type="AlphaFoldDB" id="A0A3E0WKP8"/>
<comment type="caution">
    <text evidence="1">The sequence shown here is derived from an EMBL/GenBank/DDBJ whole genome shotgun (WGS) entry which is preliminary data.</text>
</comment>
<organism evidence="1 2">
    <name type="scientific">Alkalilimnicola ehrlichii</name>
    <dbReference type="NCBI Taxonomy" id="351052"/>
    <lineage>
        <taxon>Bacteria</taxon>
        <taxon>Pseudomonadati</taxon>
        <taxon>Pseudomonadota</taxon>
        <taxon>Gammaproteobacteria</taxon>
        <taxon>Chromatiales</taxon>
        <taxon>Ectothiorhodospiraceae</taxon>
        <taxon>Alkalilimnicola</taxon>
    </lineage>
</organism>
<evidence type="ECO:0000313" key="1">
    <source>
        <dbReference type="EMBL" id="RFA32721.1"/>
    </source>
</evidence>
<gene>
    <name evidence="1" type="ORF">CAL65_19160</name>
</gene>
<dbReference type="EMBL" id="NFZW01000026">
    <property type="protein sequence ID" value="RFA32721.1"/>
    <property type="molecule type" value="Genomic_DNA"/>
</dbReference>
<reference evidence="2" key="1">
    <citation type="submission" date="2017-05" db="EMBL/GenBank/DDBJ databases">
        <authorList>
            <person name="Sharma S."/>
            <person name="Sidhu C."/>
            <person name="Pinnaka A.K."/>
        </authorList>
    </citation>
    <scope>NUCLEOTIDE SEQUENCE [LARGE SCALE GENOMIC DNA]</scope>
    <source>
        <strain evidence="2">AK93</strain>
    </source>
</reference>
<dbReference type="RefSeq" id="WP_116303747.1">
    <property type="nucleotide sequence ID" value="NZ_NFZV01000027.1"/>
</dbReference>
<dbReference type="Proteomes" id="UP000256763">
    <property type="component" value="Unassembled WGS sequence"/>
</dbReference>
<dbReference type="OrthoDB" id="7860011at2"/>
<sequence>MMIARWTIEARFGYKPQVIESMKKWSDEVGREIGWPPDRMRVYTGSLGAPESTVQSEIEIDSLEELDEAWGKLATLESHKQWSKDLEPYVVSGTPHWEVLRVVE</sequence>
<proteinExistence type="predicted"/>
<keyword evidence="2" id="KW-1185">Reference proteome</keyword>